<evidence type="ECO:0000313" key="6">
    <source>
        <dbReference type="Proteomes" id="UP000000528"/>
    </source>
</evidence>
<dbReference type="RefSeq" id="WP_010925127.1">
    <property type="nucleotide sequence ID" value="NC_002771.1"/>
</dbReference>
<dbReference type="InterPro" id="IPR054825">
    <property type="entry name" value="P68-like"/>
</dbReference>
<accession>Q98QN8</accession>
<dbReference type="PIR" id="C90552">
    <property type="entry name" value="C90552"/>
</dbReference>
<protein>
    <submittedName>
        <fullName evidence="5">LIPOPROTEIN</fullName>
    </submittedName>
</protein>
<dbReference type="PROSITE" id="PS51257">
    <property type="entry name" value="PROKAR_LIPOPROTEIN"/>
    <property type="match status" value="1"/>
</dbReference>
<dbReference type="HOGENOM" id="CLU_030256_0_0_14"/>
<dbReference type="NCBIfam" id="NF045826">
    <property type="entry name" value="lipo_P68"/>
    <property type="match status" value="1"/>
</dbReference>
<keyword evidence="5" id="KW-0449">Lipoprotein</keyword>
<gene>
    <name evidence="5" type="ordered locus">MYPU_3230</name>
</gene>
<proteinExistence type="inferred from homology"/>
<feature type="signal peptide" evidence="3">
    <location>
        <begin position="1"/>
        <end position="23"/>
    </location>
</feature>
<dbReference type="EMBL" id="AL445564">
    <property type="protein sequence ID" value="CAC13496.1"/>
    <property type="molecule type" value="Genomic_DNA"/>
</dbReference>
<evidence type="ECO:0000256" key="1">
    <source>
        <dbReference type="ARBA" id="ARBA00009031"/>
    </source>
</evidence>
<name>Q98QN8_MYCPU</name>
<feature type="chain" id="PRO_5004324993" evidence="3">
    <location>
        <begin position="24"/>
        <end position="631"/>
    </location>
</feature>
<feature type="coiled-coil region" evidence="2">
    <location>
        <begin position="515"/>
        <end position="552"/>
    </location>
</feature>
<evidence type="ECO:0000259" key="4">
    <source>
        <dbReference type="Pfam" id="PF03202"/>
    </source>
</evidence>
<sequence length="631" mass="72524">MKKKFFIAASALPVLAIAPVVVSCKDATSFDNKVVFQTAQGKIWPLMRGLQPLVDIYNETQKGTKDFLPIELQSLEVSKYNSQRELSNGVQSRLKSEKNSEIPNLLLSDTYSAFVVNQFNRLLDFSNTQITKDKFEEKFYQNNNKIPGHPDEKIFAIPFDIATIDALVFNVDIMAHIFEQIIAGGGKVNLSANNALKQKTDKAKQEGNAGIPDNKIWKYLVASSNEVFKNLEVTDATFESHESLQKFASDLYEGLKLKDDLAENVKNELKDSRDARIFEIDYQNDAFGKYLYDKLGGQPDKFLWKLKDDPTKQGAGKKYLEYTLKTDTAMQELLKNTYEEFTKDNKEKNLSTINKNLRSIYYNKNGNSDWATWDIRNYETAFAYAPTVGQNQVYNTPFVRRAFIDTDKNLTLEQRDKKFNHEITKKEDVLSLKQVTKQGKDSTKQIFHEGGSSIVAVKTTEKRDKATIKFLEWLFFGDLPEKYKNDENQGKVVLQLRNTSSYVIPLKDRVNEQESQTLKALIDKKTKRIDELAKKTDRTKEEETEYIQLQDQLPSLQSVSISLEDLLARQKENKETIVYHHDENTSQLWSTISTILLDNTKPGTASNPAKQKTKEEFFEDIKRTQFFQENN</sequence>
<feature type="domain" description="Mycoplasma lipoprotein C-terminal" evidence="4">
    <location>
        <begin position="451"/>
        <end position="545"/>
    </location>
</feature>
<reference evidence="5 6" key="1">
    <citation type="journal article" date="2001" name="Nucleic Acids Res.">
        <title>The complete genome sequence of the murine respiratory pathogen Mycoplasma pulmonis.</title>
        <authorList>
            <person name="Chambaud I."/>
            <person name="Heilig R."/>
            <person name="Ferris S."/>
            <person name="Barbe V."/>
            <person name="Samson D."/>
            <person name="Galisson F."/>
            <person name="Moszer I."/>
            <person name="Dybvig K."/>
            <person name="Wroblewski H."/>
            <person name="Viari A."/>
            <person name="Rocha E.P.C."/>
            <person name="Blanchard A."/>
        </authorList>
    </citation>
    <scope>NUCLEOTIDE SEQUENCE [LARGE SCALE GENOMIC DNA]</scope>
    <source>
        <strain evidence="5 6">UAB CTIP</strain>
    </source>
</reference>
<dbReference type="STRING" id="272635.gene:17576914"/>
<dbReference type="Proteomes" id="UP000000528">
    <property type="component" value="Chromosome"/>
</dbReference>
<dbReference type="KEGG" id="mpu:MYPU_3230"/>
<evidence type="ECO:0000313" key="5">
    <source>
        <dbReference type="EMBL" id="CAC13496.1"/>
    </source>
</evidence>
<evidence type="ECO:0000256" key="2">
    <source>
        <dbReference type="SAM" id="Coils"/>
    </source>
</evidence>
<keyword evidence="6" id="KW-1185">Reference proteome</keyword>
<keyword evidence="3" id="KW-0732">Signal</keyword>
<dbReference type="BioCyc" id="MPUL272635:G1GT6-323-MONOMER"/>
<dbReference type="AlphaFoldDB" id="Q98QN8"/>
<dbReference type="eggNOG" id="ENOG5030MEJ">
    <property type="taxonomic scope" value="Bacteria"/>
</dbReference>
<evidence type="ECO:0000256" key="3">
    <source>
        <dbReference type="SAM" id="SignalP"/>
    </source>
</evidence>
<organism evidence="6">
    <name type="scientific">Mycoplasmopsis pulmonis (strain UAB CTIP)</name>
    <name type="common">Mycoplasma pulmonis</name>
    <dbReference type="NCBI Taxonomy" id="272635"/>
    <lineage>
        <taxon>Bacteria</taxon>
        <taxon>Bacillati</taxon>
        <taxon>Mycoplasmatota</taxon>
        <taxon>Mycoplasmoidales</taxon>
        <taxon>Metamycoplasmataceae</taxon>
        <taxon>Mycoplasmopsis</taxon>
    </lineage>
</organism>
<keyword evidence="2" id="KW-0175">Coiled coil</keyword>
<dbReference type="InterPro" id="IPR004890">
    <property type="entry name" value="Lipoprotein_10_C"/>
</dbReference>
<comment type="similarity">
    <text evidence="1">Belongs to the MG185/MG260 family.</text>
</comment>
<dbReference type="Pfam" id="PF03202">
    <property type="entry name" value="Lipoprotein_10"/>
    <property type="match status" value="1"/>
</dbReference>